<dbReference type="GO" id="GO:0031418">
    <property type="term" value="F:L-ascorbic acid binding"/>
    <property type="evidence" value="ECO:0007669"/>
    <property type="project" value="InterPro"/>
</dbReference>
<evidence type="ECO:0000313" key="9">
    <source>
        <dbReference type="Proteomes" id="UP001515480"/>
    </source>
</evidence>
<reference evidence="8 9" key="1">
    <citation type="journal article" date="2024" name="Science">
        <title>Giant polyketide synthase enzymes in the biosynthesis of giant marine polyether toxins.</title>
        <authorList>
            <person name="Fallon T.R."/>
            <person name="Shende V.V."/>
            <person name="Wierzbicki I.H."/>
            <person name="Pendleton A.L."/>
            <person name="Watervoot N.F."/>
            <person name="Auber R.P."/>
            <person name="Gonzalez D.J."/>
            <person name="Wisecaver J.H."/>
            <person name="Moore B.S."/>
        </authorList>
    </citation>
    <scope>NUCLEOTIDE SEQUENCE [LARGE SCALE GENOMIC DNA]</scope>
    <source>
        <strain evidence="8 9">12B1</strain>
    </source>
</reference>
<comment type="caution">
    <text evidence="8">The sequence shown here is derived from an EMBL/GenBank/DDBJ whole genome shotgun (WGS) entry which is preliminary data.</text>
</comment>
<dbReference type="Gene3D" id="2.60.120.620">
    <property type="entry name" value="q2cbj1_9rhob like domain"/>
    <property type="match status" value="1"/>
</dbReference>
<evidence type="ECO:0000256" key="5">
    <source>
        <dbReference type="ARBA" id="ARBA00023004"/>
    </source>
</evidence>
<dbReference type="PANTHER" id="PTHR10869">
    <property type="entry name" value="PROLYL 4-HYDROXYLASE ALPHA SUBUNIT"/>
    <property type="match status" value="1"/>
</dbReference>
<evidence type="ECO:0000256" key="4">
    <source>
        <dbReference type="ARBA" id="ARBA00023002"/>
    </source>
</evidence>
<keyword evidence="2" id="KW-0479">Metal-binding</keyword>
<dbReference type="Pfam" id="PF13640">
    <property type="entry name" value="2OG-FeII_Oxy_3"/>
    <property type="match status" value="1"/>
</dbReference>
<evidence type="ECO:0000256" key="6">
    <source>
        <dbReference type="SAM" id="MobiDB-lite"/>
    </source>
</evidence>
<name>A0AB34K8I9_PRYPA</name>
<evidence type="ECO:0000256" key="1">
    <source>
        <dbReference type="ARBA" id="ARBA00001961"/>
    </source>
</evidence>
<proteinExistence type="predicted"/>
<dbReference type="EMBL" id="JBGBPQ010000001">
    <property type="protein sequence ID" value="KAL1530655.1"/>
    <property type="molecule type" value="Genomic_DNA"/>
</dbReference>
<feature type="region of interest" description="Disordered" evidence="6">
    <location>
        <begin position="49"/>
        <end position="69"/>
    </location>
</feature>
<keyword evidence="5" id="KW-0408">Iron</keyword>
<dbReference type="GO" id="GO:0005783">
    <property type="term" value="C:endoplasmic reticulum"/>
    <property type="evidence" value="ECO:0007669"/>
    <property type="project" value="TreeGrafter"/>
</dbReference>
<organism evidence="8 9">
    <name type="scientific">Prymnesium parvum</name>
    <name type="common">Toxic golden alga</name>
    <dbReference type="NCBI Taxonomy" id="97485"/>
    <lineage>
        <taxon>Eukaryota</taxon>
        <taxon>Haptista</taxon>
        <taxon>Haptophyta</taxon>
        <taxon>Prymnesiophyceae</taxon>
        <taxon>Prymnesiales</taxon>
        <taxon>Prymnesiaceae</taxon>
        <taxon>Prymnesium</taxon>
    </lineage>
</organism>
<gene>
    <name evidence="8" type="ORF">AB1Y20_001555</name>
</gene>
<dbReference type="SUPFAM" id="SSF51197">
    <property type="entry name" value="Clavaminate synthase-like"/>
    <property type="match status" value="1"/>
</dbReference>
<dbReference type="Proteomes" id="UP001515480">
    <property type="component" value="Unassembled WGS sequence"/>
</dbReference>
<dbReference type="GO" id="GO:0005506">
    <property type="term" value="F:iron ion binding"/>
    <property type="evidence" value="ECO:0007669"/>
    <property type="project" value="InterPro"/>
</dbReference>
<dbReference type="AlphaFoldDB" id="A0AB34K8I9"/>
<dbReference type="InterPro" id="IPR045054">
    <property type="entry name" value="P4HA-like"/>
</dbReference>
<protein>
    <recommendedName>
        <fullName evidence="7">Fe2OG dioxygenase domain-containing protein</fullName>
    </recommendedName>
</protein>
<dbReference type="GO" id="GO:0004656">
    <property type="term" value="F:procollagen-proline 4-dioxygenase activity"/>
    <property type="evidence" value="ECO:0007669"/>
    <property type="project" value="TreeGrafter"/>
</dbReference>
<feature type="domain" description="Fe2OG dioxygenase" evidence="7">
    <location>
        <begin position="249"/>
        <end position="351"/>
    </location>
</feature>
<accession>A0AB34K8I9</accession>
<dbReference type="PANTHER" id="PTHR10869:SF241">
    <property type="entry name" value="FE2OG DIOXYGENASE DOMAIN-CONTAINING PROTEIN"/>
    <property type="match status" value="1"/>
</dbReference>
<sequence length="420" mass="46030">MPFAASAPGQWLARPKASPCPRLTKLLSQCVPFSASEKKAEGAMLSCGTSRRRVQQGTPLDAVSRPHGSADHMRRKMWLGFRIILLQRSPENGHGANGVDESAAHRILRGARLSAVPCGRRDAAASSGDSAEAVPDQLDVALRSSPSLDQVVSRVQPPSAPPKTTCVIVDNVLDTEECATFMEIAEQIQYTPALVNVGGGMQQLHEEVRRSGRVIIDSHGAAKKLWDRVRHAIPARLPANPSMWSVVGLNERLRFLKYEPGDYFAPHFDGNFTYEDGPRKGDTSFMTVLLYLNEPKLGGETSIMIGDHHVQVTPRAGSALIFDHDLLHQGEVLHEGTKVVVRTDVMFRRAPSKTARLGNDVGLEELLQTSESLTDKHTKQTPSASRQRNEPYWKLGEFFRLALARGAKHKSTSLRMSGAG</sequence>
<dbReference type="InterPro" id="IPR005123">
    <property type="entry name" value="Oxoglu/Fe-dep_dioxygenase_dom"/>
</dbReference>
<keyword evidence="3" id="KW-0223">Dioxygenase</keyword>
<evidence type="ECO:0000259" key="7">
    <source>
        <dbReference type="PROSITE" id="PS51471"/>
    </source>
</evidence>
<dbReference type="SMART" id="SM00702">
    <property type="entry name" value="P4Hc"/>
    <property type="match status" value="1"/>
</dbReference>
<dbReference type="InterPro" id="IPR006620">
    <property type="entry name" value="Pro_4_hyd_alph"/>
</dbReference>
<dbReference type="InterPro" id="IPR044862">
    <property type="entry name" value="Pro_4_hyd_alph_FE2OG_OXY"/>
</dbReference>
<evidence type="ECO:0000256" key="3">
    <source>
        <dbReference type="ARBA" id="ARBA00022964"/>
    </source>
</evidence>
<evidence type="ECO:0000313" key="8">
    <source>
        <dbReference type="EMBL" id="KAL1530655.1"/>
    </source>
</evidence>
<keyword evidence="4" id="KW-0560">Oxidoreductase</keyword>
<comment type="cofactor">
    <cofactor evidence="1">
        <name>L-ascorbate</name>
        <dbReference type="ChEBI" id="CHEBI:38290"/>
    </cofactor>
</comment>
<dbReference type="PROSITE" id="PS51471">
    <property type="entry name" value="FE2OG_OXY"/>
    <property type="match status" value="1"/>
</dbReference>
<keyword evidence="9" id="KW-1185">Reference proteome</keyword>
<evidence type="ECO:0000256" key="2">
    <source>
        <dbReference type="ARBA" id="ARBA00022723"/>
    </source>
</evidence>